<dbReference type="Proteomes" id="UP001162060">
    <property type="component" value="Unassembled WGS sequence"/>
</dbReference>
<reference evidence="3" key="1">
    <citation type="submission" date="2024-01" db="EMBL/GenBank/DDBJ databases">
        <authorList>
            <person name="Webb A."/>
        </authorList>
    </citation>
    <scope>NUCLEOTIDE SEQUENCE</scope>
    <source>
        <strain evidence="3">Pm1</strain>
    </source>
</reference>
<keyword evidence="2" id="KW-0732">Signal</keyword>
<dbReference type="AlphaFoldDB" id="A0AAV1U6Y5"/>
<accession>A0AAV1U6Y5</accession>
<proteinExistence type="predicted"/>
<evidence type="ECO:0008006" key="5">
    <source>
        <dbReference type="Google" id="ProtNLM"/>
    </source>
</evidence>
<feature type="compositionally biased region" description="Polar residues" evidence="1">
    <location>
        <begin position="43"/>
        <end position="52"/>
    </location>
</feature>
<organism evidence="3 4">
    <name type="scientific">Peronospora matthiolae</name>
    <dbReference type="NCBI Taxonomy" id="2874970"/>
    <lineage>
        <taxon>Eukaryota</taxon>
        <taxon>Sar</taxon>
        <taxon>Stramenopiles</taxon>
        <taxon>Oomycota</taxon>
        <taxon>Peronosporomycetes</taxon>
        <taxon>Peronosporales</taxon>
        <taxon>Peronosporaceae</taxon>
        <taxon>Peronospora</taxon>
    </lineage>
</organism>
<gene>
    <name evidence="3" type="ORF">PM001_LOCUS15489</name>
</gene>
<feature type="chain" id="PRO_5043864115" description="RxLR effector candidate protein" evidence="2">
    <location>
        <begin position="24"/>
        <end position="435"/>
    </location>
</feature>
<comment type="caution">
    <text evidence="3">The sequence shown here is derived from an EMBL/GenBank/DDBJ whole genome shotgun (WGS) entry which is preliminary data.</text>
</comment>
<feature type="region of interest" description="Disordered" evidence="1">
    <location>
        <begin position="39"/>
        <end position="61"/>
    </location>
</feature>
<evidence type="ECO:0000256" key="1">
    <source>
        <dbReference type="SAM" id="MobiDB-lite"/>
    </source>
</evidence>
<name>A0AAV1U6Y5_9STRA</name>
<dbReference type="EMBL" id="CAKLBY020000166">
    <property type="protein sequence ID" value="CAK7930339.1"/>
    <property type="molecule type" value="Genomic_DNA"/>
</dbReference>
<protein>
    <recommendedName>
        <fullName evidence="5">RxLR effector candidate protein</fullName>
    </recommendedName>
</protein>
<evidence type="ECO:0000256" key="2">
    <source>
        <dbReference type="SAM" id="SignalP"/>
    </source>
</evidence>
<sequence length="435" mass="48228">MRFALGVFSAFGVILSCITSSFGHPSPQMMNVNISVGHHVSRNDSNSNTTTHLPRAKETASPEERLFLNSPMKVKPLIETTGLNLANGWMRAGIDDEVVLNYYQPLTSSKDPYELASDLLKALDRSDLVALVMYFSKKGGTNTPGGALFVEALSAKHGDAAVADALYEMKRSGQDFWADMATEMLDHQMNGWLRSRLSPGGVFLRLKIWSGKGSVDLRLTMLQAYINRFNDITGKRWTLYDTLVKVSNHVSGKMKKVSAEVAAKMQMQIVQSLIKRSRAVKDALSSLKLRPVQLFKHESRKVVNEIVEELGHVKEEKIDLNSVSREHFGDGEFAEGIMLAVKGPKTDTKAAQESKEWLIKQWGEEDHPSDREHLLNKLTTGRGAVSQERASAIADSFSLLKFALVVNVLVHSGRCLPLGFSSTHEYTFCHDSTCA</sequence>
<feature type="signal peptide" evidence="2">
    <location>
        <begin position="1"/>
        <end position="23"/>
    </location>
</feature>
<dbReference type="PROSITE" id="PS51257">
    <property type="entry name" value="PROKAR_LIPOPROTEIN"/>
    <property type="match status" value="1"/>
</dbReference>
<evidence type="ECO:0000313" key="4">
    <source>
        <dbReference type="Proteomes" id="UP001162060"/>
    </source>
</evidence>
<evidence type="ECO:0000313" key="3">
    <source>
        <dbReference type="EMBL" id="CAK7930339.1"/>
    </source>
</evidence>